<evidence type="ECO:0000259" key="1">
    <source>
        <dbReference type="Pfam" id="PF05257"/>
    </source>
</evidence>
<dbReference type="Pfam" id="PF05257">
    <property type="entry name" value="CHAP"/>
    <property type="match status" value="1"/>
</dbReference>
<dbReference type="InterPro" id="IPR038765">
    <property type="entry name" value="Papain-like_cys_pep_sf"/>
</dbReference>
<dbReference type="InterPro" id="IPR017853">
    <property type="entry name" value="GH"/>
</dbReference>
<evidence type="ECO:0000259" key="2">
    <source>
        <dbReference type="Pfam" id="PF08924"/>
    </source>
</evidence>
<protein>
    <submittedName>
        <fullName evidence="3">Uncharacterized protein (TIGR02594 family)</fullName>
    </submittedName>
</protein>
<feature type="domain" description="Rv2525c-like glycoside hydrolase-like" evidence="2">
    <location>
        <begin position="18"/>
        <end position="157"/>
    </location>
</feature>
<dbReference type="Gene3D" id="2.30.30.40">
    <property type="entry name" value="SH3 Domains"/>
    <property type="match status" value="1"/>
</dbReference>
<reference evidence="3 4" key="1">
    <citation type="submission" date="2020-08" db="EMBL/GenBank/DDBJ databases">
        <title>Genomic Encyclopedia of Type Strains, Phase IV (KMG-IV): sequencing the most valuable type-strain genomes for metagenomic binning, comparative biology and taxonomic classification.</title>
        <authorList>
            <person name="Goeker M."/>
        </authorList>
    </citation>
    <scope>NUCLEOTIDE SEQUENCE [LARGE SCALE GENOMIC DNA]</scope>
    <source>
        <strain evidence="3 4">DSM 5895</strain>
    </source>
</reference>
<dbReference type="Proteomes" id="UP000533469">
    <property type="component" value="Unassembled WGS sequence"/>
</dbReference>
<gene>
    <name evidence="3" type="ORF">FHS55_003782</name>
</gene>
<dbReference type="RefSeq" id="WP_183191304.1">
    <property type="nucleotide sequence ID" value="NZ_JACICD010000008.1"/>
</dbReference>
<keyword evidence="4" id="KW-1185">Reference proteome</keyword>
<sequence>MHEIIDVPQNVAPFARRLADSGVKTVIRYYTNSNSSTFPSKCLSAGELAALHAAGVSVAVVFQQRGGAGGSIGDLSAANGTRDGRRALELATALGQPHGSAVYFAVDHDYTAPADLGRIADYFRNAGAALGPNYQVGAYGSGTVTGHLKALGHIAHVWLAGATGWSGTRRALEAGEWSLFQNALDRQSPIGGFGYDGNIANPALGGFGQFGAAAPLDTPRGVGAAALFRVAARSGLNLRAGPGESFRSFASLPADTLVRGLGVDGDWIKVDLDGDGLADGHMFARFLAAVSGGLPASVPLPAGATIRRPIDVARAELAQNVAEIPGPQAHPRILMYHATTTGRFRSDETAWCSSFVNYCVEQAGMHGTDSAAARYWHDTGWGRDVTAAPMEGDIVVFSRTGGGAEPGSGHVGFYLDADASSLRILGGNQGNRISIGRYPKDGQLGSFHYKQLSIRRG</sequence>
<name>A0A839ZEA7_9HYPH</name>
<evidence type="ECO:0000313" key="3">
    <source>
        <dbReference type="EMBL" id="MBB3773151.1"/>
    </source>
</evidence>
<comment type="caution">
    <text evidence="3">The sequence shown here is derived from an EMBL/GenBank/DDBJ whole genome shotgun (WGS) entry which is preliminary data.</text>
</comment>
<dbReference type="AlphaFoldDB" id="A0A839ZEA7"/>
<dbReference type="NCBIfam" id="TIGR02594">
    <property type="entry name" value="TIGR02594 family protein"/>
    <property type="match status" value="1"/>
</dbReference>
<dbReference type="SUPFAM" id="SSF51445">
    <property type="entry name" value="(Trans)glycosidases"/>
    <property type="match status" value="1"/>
</dbReference>
<dbReference type="InterPro" id="IPR015020">
    <property type="entry name" value="Rv2525c-like_Glyco_Hydro-like"/>
</dbReference>
<feature type="domain" description="Peptidase C51" evidence="1">
    <location>
        <begin position="347"/>
        <end position="428"/>
    </location>
</feature>
<dbReference type="Pfam" id="PF08924">
    <property type="entry name" value="Rv2525c_GlyHyd-like"/>
    <property type="match status" value="1"/>
</dbReference>
<evidence type="ECO:0000313" key="4">
    <source>
        <dbReference type="Proteomes" id="UP000533469"/>
    </source>
</evidence>
<dbReference type="Gene3D" id="3.20.20.80">
    <property type="entry name" value="Glycosidases"/>
    <property type="match status" value="1"/>
</dbReference>
<dbReference type="InterPro" id="IPR007921">
    <property type="entry name" value="CHAP_dom"/>
</dbReference>
<accession>A0A839ZEA7</accession>
<dbReference type="InterPro" id="IPR013423">
    <property type="entry name" value="CHP02594"/>
</dbReference>
<proteinExistence type="predicted"/>
<organism evidence="3 4">
    <name type="scientific">Ancylobacter tetraedralis</name>
    <dbReference type="NCBI Taxonomy" id="217068"/>
    <lineage>
        <taxon>Bacteria</taxon>
        <taxon>Pseudomonadati</taxon>
        <taxon>Pseudomonadota</taxon>
        <taxon>Alphaproteobacteria</taxon>
        <taxon>Hyphomicrobiales</taxon>
        <taxon>Xanthobacteraceae</taxon>
        <taxon>Ancylobacter</taxon>
    </lineage>
</organism>
<dbReference type="Gene3D" id="3.90.1720.10">
    <property type="entry name" value="endopeptidase domain like (from Nostoc punctiforme)"/>
    <property type="match status" value="1"/>
</dbReference>
<dbReference type="SUPFAM" id="SSF54001">
    <property type="entry name" value="Cysteine proteinases"/>
    <property type="match status" value="1"/>
</dbReference>
<dbReference type="EMBL" id="JACICD010000008">
    <property type="protein sequence ID" value="MBB3773151.1"/>
    <property type="molecule type" value="Genomic_DNA"/>
</dbReference>